<feature type="repeat" description="WD" evidence="4">
    <location>
        <begin position="894"/>
        <end position="926"/>
    </location>
</feature>
<dbReference type="EMBL" id="FO082275">
    <property type="protein sequence ID" value="CCO16305.1"/>
    <property type="molecule type" value="Genomic_DNA"/>
</dbReference>
<dbReference type="GO" id="GO:0034388">
    <property type="term" value="C:Pwp2p-containing subcomplex of 90S preribosome"/>
    <property type="evidence" value="ECO:0007669"/>
    <property type="project" value="TreeGrafter"/>
</dbReference>
<dbReference type="SUPFAM" id="SSF50978">
    <property type="entry name" value="WD40 repeat-like"/>
    <property type="match status" value="2"/>
</dbReference>
<feature type="compositionally biased region" description="Acidic residues" evidence="5">
    <location>
        <begin position="497"/>
        <end position="513"/>
    </location>
</feature>
<feature type="region of interest" description="Disordered" evidence="5">
    <location>
        <begin position="950"/>
        <end position="978"/>
    </location>
</feature>
<feature type="region of interest" description="Disordered" evidence="5">
    <location>
        <begin position="132"/>
        <end position="151"/>
    </location>
</feature>
<dbReference type="STRING" id="41875.K8EV06"/>
<sequence>MVKAYLRYEHTKSWGIICSPDVNACYHETSHAPSATNQSSTSKFLFTAAGETINVFDCSQTTSTGRARRKLFAPKTYHSSDGSYVASVPRVTAIACSRDGRVVAGGFSDGSVRLWRKPLKGVLFSSAAKAARGRRQKGGDEEHEYPGDDLDELYSSDFEDDEEEELEHCTSSVLFRGHKSAVSALAFTEDGTVLVSGGRDTDVVVWDALEEKGLFRLKGHRGQVTSAVFVTNATADGGKGKKARKKSKKSKKSKKKKDENEEMEDDENENEDEDDNDVMMKESSENAIASSNFTNVALVTTSKDGFAKVWDLIGQRCCQTLSGFGGECWASAYSKHVVVDTNNSNDSTNHSNDKTKYGIVAIAGVEREIKFYSVFKGVEKDSFLRRRQRVEEEADNDDDDDEDDETKQARENILDRALRLRFIGSFAKEARSRTISMQFSNLGTAFGVQSVGKSIEIYDVKNAEEIEKKRKRRLKRRREKENIKKLKLEEQKRRDEDSDDNNDDDEDEDEDDENKFNAKDAFELSSVVRPTGKSVAPFAFQPETMDSHLSKSVSLAICLDSNAIEVYDIADVSAKKDPSVKEAKKRSMARPPGHRADVRVIALSPDETFLLSVSHSGAKIWDADTGKCARTIESGYGTCAFFAPDGRNAVVGTKDGGLEIIDCLAGTNSASLPEDEEKKKKKKKRSEGGEDDDDEKEGANEKGNTDIVDPLKSAHEGPVWGICALPDESGFVTCSGDKTIKFWEWTLVAANRKDKNGLKKLTATHSKTLQMADDVLSVSITPNGKLLSASLLDNTLKVFFADTLKFSLSLYGHRLPALCHDVSSDSVLLASAGQDKNIRVWGLDFGDCHRSIHAHDDSVMALKFVNKTHYAFTCGKDKRVRYWDLDKYEMLLSMDEHHMAVWTIAISTTGAFLVSAGADRSLRLYERTREPFFLDEEKEKRLDSMFEDNAGVEMDEEDRRNSERVNLENNNGDNTDALNTTVAESGLAGRRTMETLDSADKIAAAVDLAKHELERVAAYENEKRQSADPSKMPPLKPNPLLLNMEPRQYALYQVSQVRPAELERSILCLPFLYCRLLLDYLKYWLERNEKVELCCTMTNLIVRLHFQQLGATREARATLDGLKPLLRSRAKERLDDLGFNIAGMEMIERSAKAKADLTK</sequence>
<feature type="compositionally biased region" description="Basic and acidic residues" evidence="5">
    <location>
        <begin position="957"/>
        <end position="966"/>
    </location>
</feature>
<feature type="compositionally biased region" description="Basic and acidic residues" evidence="5">
    <location>
        <begin position="137"/>
        <end position="146"/>
    </location>
</feature>
<dbReference type="GeneID" id="19016261"/>
<feature type="repeat" description="WD" evidence="4">
    <location>
        <begin position="852"/>
        <end position="893"/>
    </location>
</feature>
<feature type="region of interest" description="Disordered" evidence="5">
    <location>
        <begin position="489"/>
        <end position="516"/>
    </location>
</feature>
<feature type="compositionally biased region" description="Polar residues" evidence="5">
    <location>
        <begin position="967"/>
        <end position="978"/>
    </location>
</feature>
<dbReference type="InterPro" id="IPR036322">
    <property type="entry name" value="WD40_repeat_dom_sf"/>
</dbReference>
<dbReference type="RefSeq" id="XP_007513780.1">
    <property type="nucleotide sequence ID" value="XM_007513718.1"/>
</dbReference>
<evidence type="ECO:0000256" key="1">
    <source>
        <dbReference type="ARBA" id="ARBA00022574"/>
    </source>
</evidence>
<evidence type="ECO:0000313" key="8">
    <source>
        <dbReference type="Proteomes" id="UP000198341"/>
    </source>
</evidence>
<dbReference type="Pfam" id="PF00400">
    <property type="entry name" value="WD40"/>
    <property type="match status" value="3"/>
</dbReference>
<dbReference type="AlphaFoldDB" id="K8EV06"/>
<evidence type="ECO:0000259" key="6">
    <source>
        <dbReference type="Pfam" id="PF04003"/>
    </source>
</evidence>
<dbReference type="GO" id="GO:0030515">
    <property type="term" value="F:snoRNA binding"/>
    <property type="evidence" value="ECO:0007669"/>
    <property type="project" value="TreeGrafter"/>
</dbReference>
<gene>
    <name evidence="7" type="ORF">Bathy04g02360</name>
</gene>
<dbReference type="OrthoDB" id="407922at2759"/>
<evidence type="ECO:0000256" key="5">
    <source>
        <dbReference type="SAM" id="MobiDB-lite"/>
    </source>
</evidence>
<dbReference type="GO" id="GO:0032040">
    <property type="term" value="C:small-subunit processome"/>
    <property type="evidence" value="ECO:0007669"/>
    <property type="project" value="TreeGrafter"/>
</dbReference>
<dbReference type="eggNOG" id="KOG0306">
    <property type="taxonomic scope" value="Eukaryota"/>
</dbReference>
<dbReference type="CDD" id="cd00200">
    <property type="entry name" value="WD40"/>
    <property type="match status" value="1"/>
</dbReference>
<reference evidence="7 8" key="1">
    <citation type="submission" date="2011-10" db="EMBL/GenBank/DDBJ databases">
        <authorList>
            <person name="Genoscope - CEA"/>
        </authorList>
    </citation>
    <scope>NUCLEOTIDE SEQUENCE [LARGE SCALE GENOMIC DNA]</scope>
    <source>
        <strain evidence="7 8">RCC 1105</strain>
    </source>
</reference>
<evidence type="ECO:0000256" key="4">
    <source>
        <dbReference type="PROSITE-ProRule" id="PRU00221"/>
    </source>
</evidence>
<dbReference type="Pfam" id="PF04003">
    <property type="entry name" value="Utp12"/>
    <property type="match status" value="1"/>
</dbReference>
<dbReference type="Proteomes" id="UP000198341">
    <property type="component" value="Chromosome 4"/>
</dbReference>
<dbReference type="InterPro" id="IPR015943">
    <property type="entry name" value="WD40/YVTN_repeat-like_dom_sf"/>
</dbReference>
<dbReference type="PROSITE" id="PS50294">
    <property type="entry name" value="WD_REPEATS_REGION"/>
    <property type="match status" value="2"/>
</dbReference>
<organism evidence="7 8">
    <name type="scientific">Bathycoccus prasinos</name>
    <dbReference type="NCBI Taxonomy" id="41875"/>
    <lineage>
        <taxon>Eukaryota</taxon>
        <taxon>Viridiplantae</taxon>
        <taxon>Chlorophyta</taxon>
        <taxon>Mamiellophyceae</taxon>
        <taxon>Mamiellales</taxon>
        <taxon>Bathycoccaceae</taxon>
        <taxon>Bathycoccus</taxon>
    </lineage>
</organism>
<keyword evidence="8" id="KW-1185">Reference proteome</keyword>
<feature type="repeat" description="WD" evidence="4">
    <location>
        <begin position="84"/>
        <end position="115"/>
    </location>
</feature>
<keyword evidence="2" id="KW-0677">Repeat</keyword>
<feature type="repeat" description="WD" evidence="4">
    <location>
        <begin position="810"/>
        <end position="851"/>
    </location>
</feature>
<dbReference type="SMART" id="SM00320">
    <property type="entry name" value="WD40"/>
    <property type="match status" value="11"/>
</dbReference>
<evidence type="ECO:0000313" key="7">
    <source>
        <dbReference type="EMBL" id="CCO16305.1"/>
    </source>
</evidence>
<evidence type="ECO:0000256" key="3">
    <source>
        <dbReference type="ARBA" id="ARBA00038229"/>
    </source>
</evidence>
<evidence type="ECO:0000256" key="2">
    <source>
        <dbReference type="ARBA" id="ARBA00022737"/>
    </source>
</evidence>
<feature type="domain" description="Small-subunit processome Utp12" evidence="6">
    <location>
        <begin position="1054"/>
        <end position="1148"/>
    </location>
</feature>
<feature type="region of interest" description="Disordered" evidence="5">
    <location>
        <begin position="671"/>
        <end position="710"/>
    </location>
</feature>
<protein>
    <recommendedName>
        <fullName evidence="6">Small-subunit processome Utp12 domain-containing protein</fullName>
    </recommendedName>
</protein>
<dbReference type="Pfam" id="PF25172">
    <property type="entry name" value="Beta-prop_WDR3_2nd"/>
    <property type="match status" value="1"/>
</dbReference>
<feature type="region of interest" description="Disordered" evidence="5">
    <location>
        <begin position="235"/>
        <end position="277"/>
    </location>
</feature>
<keyword evidence="1 4" id="KW-0853">WD repeat</keyword>
<comment type="similarity">
    <text evidence="3">Belongs to the WD repeat WDR3/UTP12 family.</text>
</comment>
<dbReference type="InterPro" id="IPR001680">
    <property type="entry name" value="WD40_rpt"/>
</dbReference>
<dbReference type="PANTHER" id="PTHR19853">
    <property type="entry name" value="WD REPEAT CONTAINING PROTEIN 3 WDR3"/>
    <property type="match status" value="1"/>
</dbReference>
<dbReference type="GO" id="GO:0030490">
    <property type="term" value="P:maturation of SSU-rRNA"/>
    <property type="evidence" value="ECO:0007669"/>
    <property type="project" value="TreeGrafter"/>
</dbReference>
<feature type="compositionally biased region" description="Basic residues" evidence="5">
    <location>
        <begin position="240"/>
        <end position="255"/>
    </location>
</feature>
<name>K8EV06_9CHLO</name>
<dbReference type="Gene3D" id="2.130.10.10">
    <property type="entry name" value="YVTN repeat-like/Quinoprotein amine dehydrogenase"/>
    <property type="match status" value="4"/>
</dbReference>
<dbReference type="InterPro" id="IPR051570">
    <property type="entry name" value="TBC1_cilium_biogenesis"/>
</dbReference>
<feature type="compositionally biased region" description="Acidic residues" evidence="5">
    <location>
        <begin position="260"/>
        <end position="277"/>
    </location>
</feature>
<feature type="repeat" description="WD" evidence="4">
    <location>
        <begin position="175"/>
        <end position="207"/>
    </location>
</feature>
<dbReference type="PROSITE" id="PS50082">
    <property type="entry name" value="WD_REPEATS_2"/>
    <property type="match status" value="6"/>
</dbReference>
<feature type="repeat" description="WD" evidence="4">
    <location>
        <begin position="712"/>
        <end position="744"/>
    </location>
</feature>
<proteinExistence type="inferred from homology"/>
<accession>K8EV06</accession>
<dbReference type="PANTHER" id="PTHR19853:SF0">
    <property type="entry name" value="WD REPEAT-CONTAINING PROTEIN 3"/>
    <property type="match status" value="1"/>
</dbReference>
<dbReference type="KEGG" id="bpg:Bathy04g02360"/>
<dbReference type="InterPro" id="IPR007148">
    <property type="entry name" value="SSU_processome_Utp12"/>
</dbReference>
<dbReference type="FunFam" id="2.130.10.10:FF:000157">
    <property type="entry name" value="WD repeat domain 3"/>
    <property type="match status" value="1"/>
</dbReference>